<dbReference type="RefSeq" id="WP_209490999.1">
    <property type="nucleotide sequence ID" value="NZ_JAGGLC010000002.1"/>
</dbReference>
<dbReference type="Gene3D" id="3.40.50.12780">
    <property type="entry name" value="N-terminal domain of ligase-like"/>
    <property type="match status" value="1"/>
</dbReference>
<dbReference type="AlphaFoldDB" id="A0A8T4GZB6"/>
<dbReference type="EMBL" id="JAGGLC010000002">
    <property type="protein sequence ID" value="MBP1986715.1"/>
    <property type="molecule type" value="Genomic_DNA"/>
</dbReference>
<reference evidence="2" key="1">
    <citation type="submission" date="2021-03" db="EMBL/GenBank/DDBJ databases">
        <title>Genomic Encyclopedia of Type Strains, Phase IV (KMG-IV): sequencing the most valuable type-strain genomes for metagenomic binning, comparative biology and taxonomic classification.</title>
        <authorList>
            <person name="Goeker M."/>
        </authorList>
    </citation>
    <scope>NUCLEOTIDE SEQUENCE</scope>
    <source>
        <strain evidence="2">DSM 26232</strain>
    </source>
</reference>
<gene>
    <name evidence="2" type="ORF">J2753_001209</name>
</gene>
<accession>A0A8T4GZB6</accession>
<evidence type="ECO:0000313" key="3">
    <source>
        <dbReference type="Proteomes" id="UP000823736"/>
    </source>
</evidence>
<organism evidence="2 3">
    <name type="scientific">Halolamina salifodinae</name>
    <dbReference type="NCBI Taxonomy" id="1202767"/>
    <lineage>
        <taxon>Archaea</taxon>
        <taxon>Methanobacteriati</taxon>
        <taxon>Methanobacteriota</taxon>
        <taxon>Stenosarchaea group</taxon>
        <taxon>Halobacteria</taxon>
        <taxon>Halobacteriales</taxon>
        <taxon>Haloferacaceae</taxon>
    </lineage>
</organism>
<dbReference type="Proteomes" id="UP000823736">
    <property type="component" value="Unassembled WGS sequence"/>
</dbReference>
<comment type="caution">
    <text evidence="2">The sequence shown here is derived from an EMBL/GenBank/DDBJ whole genome shotgun (WGS) entry which is preliminary data.</text>
</comment>
<protein>
    <submittedName>
        <fullName evidence="2">Non-ribosomal peptide synthetase component E (Peptide arylation enzyme)</fullName>
    </submittedName>
</protein>
<evidence type="ECO:0000256" key="1">
    <source>
        <dbReference type="SAM" id="MobiDB-lite"/>
    </source>
</evidence>
<dbReference type="InterPro" id="IPR042099">
    <property type="entry name" value="ANL_N_sf"/>
</dbReference>
<name>A0A8T4GZB6_9EURY</name>
<sequence length="238" mass="24732">MDVVGDLLARERRSDRPALYTAEREMDYRRFCTTTWKASNYLRHLGVGDDRGVVVLADGSPPPLLTFFGAALLATPTRFADDIADVSAAVDAIDARAVLVSSEDESAVDPPAGTTLTVHGDAPAAATTENWEEGVWSENPAFVSTATPASTVLVTPNETVSHGELLTAGERIAAEFDLGTEDTVHVQASLADPRAVAGVVAPLSVGGAVRFGEEGEDGDVTVGEGGDIPLSSISLSPA</sequence>
<dbReference type="SUPFAM" id="SSF56801">
    <property type="entry name" value="Acetyl-CoA synthetase-like"/>
    <property type="match status" value="1"/>
</dbReference>
<dbReference type="OrthoDB" id="205088at2157"/>
<evidence type="ECO:0000313" key="2">
    <source>
        <dbReference type="EMBL" id="MBP1986715.1"/>
    </source>
</evidence>
<keyword evidence="3" id="KW-1185">Reference proteome</keyword>
<proteinExistence type="predicted"/>
<feature type="region of interest" description="Disordered" evidence="1">
    <location>
        <begin position="214"/>
        <end position="238"/>
    </location>
</feature>